<dbReference type="Gene3D" id="2.60.120.260">
    <property type="entry name" value="Galactose-binding domain-like"/>
    <property type="match status" value="1"/>
</dbReference>
<evidence type="ECO:0000256" key="4">
    <source>
        <dbReference type="ARBA" id="ARBA00022490"/>
    </source>
</evidence>
<dbReference type="InterPro" id="IPR057882">
    <property type="entry name" value="ENGase_C"/>
</dbReference>
<evidence type="ECO:0000256" key="10">
    <source>
        <dbReference type="SAM" id="MobiDB-lite"/>
    </source>
</evidence>
<dbReference type="PANTHER" id="PTHR13246">
    <property type="entry name" value="ENDO BETA N-ACETYLGLUCOSAMINIDASE"/>
    <property type="match status" value="1"/>
</dbReference>
<evidence type="ECO:0000256" key="9">
    <source>
        <dbReference type="ARBA" id="ARBA00072457"/>
    </source>
</evidence>
<name>A0A9Q1D0J3_CONCO</name>
<comment type="catalytic activity">
    <reaction evidence="7">
        <text>an N(4)-(oligosaccharide-(1-&gt;3)-[oligosaccharide-(1-&gt;6)]-beta-D-Man-(1-&gt;4)-beta-D-GlcNAc-(1-&gt;4)-alpha-D-GlcNAc)-L-asparaginyl-[protein] + H2O = an oligosaccharide-(1-&gt;3)-[oligosaccharide-(1-&gt;6)]-beta-D-Man-(1-&gt;4)-D-GlcNAc + N(4)-(N-acetyl-beta-D-glucosaminyl)-L-asparaginyl-[protein]</text>
        <dbReference type="Rhea" id="RHEA:73067"/>
        <dbReference type="Rhea" id="RHEA-COMP:12603"/>
        <dbReference type="Rhea" id="RHEA-COMP:18176"/>
        <dbReference type="ChEBI" id="CHEBI:15377"/>
        <dbReference type="ChEBI" id="CHEBI:132248"/>
        <dbReference type="ChEBI" id="CHEBI:192714"/>
        <dbReference type="ChEBI" id="CHEBI:192715"/>
        <dbReference type="EC" id="3.2.1.96"/>
    </reaction>
</comment>
<evidence type="ECO:0000256" key="1">
    <source>
        <dbReference type="ARBA" id="ARBA00004514"/>
    </source>
</evidence>
<evidence type="ECO:0000256" key="5">
    <source>
        <dbReference type="ARBA" id="ARBA00022801"/>
    </source>
</evidence>
<comment type="caution">
    <text evidence="13">The sequence shown here is derived from an EMBL/GenBank/DDBJ whole genome shotgun (WGS) entry which is preliminary data.</text>
</comment>
<protein>
    <recommendedName>
        <fullName evidence="9">Cytosolic endo-beta-N-acetylglucosaminidase</fullName>
        <ecNumber evidence="3">3.2.1.96</ecNumber>
    </recommendedName>
</protein>
<comment type="similarity">
    <text evidence="2">Belongs to the glycosyl hydrolase 85 family.</text>
</comment>
<proteinExistence type="inferred from homology"/>
<evidence type="ECO:0000256" key="6">
    <source>
        <dbReference type="ARBA" id="ARBA00023295"/>
    </source>
</evidence>
<evidence type="ECO:0000259" key="11">
    <source>
        <dbReference type="Pfam" id="PF03644"/>
    </source>
</evidence>
<dbReference type="EMBL" id="JAFJMO010000016">
    <property type="protein sequence ID" value="KAJ8254509.1"/>
    <property type="molecule type" value="Genomic_DNA"/>
</dbReference>
<keyword evidence="6" id="KW-0326">Glycosidase</keyword>
<evidence type="ECO:0000259" key="12">
    <source>
        <dbReference type="Pfam" id="PF25529"/>
    </source>
</evidence>
<dbReference type="InterPro" id="IPR032979">
    <property type="entry name" value="ENGase"/>
</dbReference>
<dbReference type="Pfam" id="PF25529">
    <property type="entry name" value="Ig_ENGASE1_C"/>
    <property type="match status" value="1"/>
</dbReference>
<feature type="domain" description="Cytosolic endo-beta-N-acetylglucosaminidase TIM barrel" evidence="11">
    <location>
        <begin position="126"/>
        <end position="405"/>
    </location>
</feature>
<comment type="subcellular location">
    <subcellularLocation>
        <location evidence="1">Cytoplasm</location>
        <location evidence="1">Cytosol</location>
    </subcellularLocation>
</comment>
<evidence type="ECO:0000256" key="7">
    <source>
        <dbReference type="ARBA" id="ARBA00034414"/>
    </source>
</evidence>
<dbReference type="CDD" id="cd06547">
    <property type="entry name" value="GH85_ENGase"/>
    <property type="match status" value="1"/>
</dbReference>
<dbReference type="FunFam" id="3.20.20.80:FF:000043">
    <property type="entry name" value="cytosolic endo-beta-N-acetylglucosaminidase"/>
    <property type="match status" value="1"/>
</dbReference>
<keyword evidence="5" id="KW-0378">Hydrolase</keyword>
<dbReference type="Proteomes" id="UP001152803">
    <property type="component" value="Unassembled WGS sequence"/>
</dbReference>
<feature type="region of interest" description="Disordered" evidence="10">
    <location>
        <begin position="1"/>
        <end position="40"/>
    </location>
</feature>
<dbReference type="InterPro" id="IPR005201">
    <property type="entry name" value="TIM_ENGase"/>
</dbReference>
<feature type="domain" description="Cytosolic endo-beta-N-acetylglucosaminidase C-terminal" evidence="12">
    <location>
        <begin position="610"/>
        <end position="728"/>
    </location>
</feature>
<dbReference type="GO" id="GO:0033925">
    <property type="term" value="F:mannosyl-glycoprotein endo-beta-N-acetylglucosaminidase activity"/>
    <property type="evidence" value="ECO:0007669"/>
    <property type="project" value="UniProtKB-EC"/>
</dbReference>
<organism evidence="13 14">
    <name type="scientific">Conger conger</name>
    <name type="common">Conger eel</name>
    <name type="synonym">Muraena conger</name>
    <dbReference type="NCBI Taxonomy" id="82655"/>
    <lineage>
        <taxon>Eukaryota</taxon>
        <taxon>Metazoa</taxon>
        <taxon>Chordata</taxon>
        <taxon>Craniata</taxon>
        <taxon>Vertebrata</taxon>
        <taxon>Euteleostomi</taxon>
        <taxon>Actinopterygii</taxon>
        <taxon>Neopterygii</taxon>
        <taxon>Teleostei</taxon>
        <taxon>Anguilliformes</taxon>
        <taxon>Congridae</taxon>
        <taxon>Conger</taxon>
    </lineage>
</organism>
<dbReference type="AlphaFoldDB" id="A0A9Q1D0J3"/>
<gene>
    <name evidence="13" type="ORF">COCON_G00211210</name>
</gene>
<evidence type="ECO:0000256" key="2">
    <source>
        <dbReference type="ARBA" id="ARBA00007849"/>
    </source>
</evidence>
<reference evidence="13" key="1">
    <citation type="journal article" date="2023" name="Science">
        <title>Genome structures resolve the early diversification of teleost fishes.</title>
        <authorList>
            <person name="Parey E."/>
            <person name="Louis A."/>
            <person name="Montfort J."/>
            <person name="Bouchez O."/>
            <person name="Roques C."/>
            <person name="Iampietro C."/>
            <person name="Lluch J."/>
            <person name="Castinel A."/>
            <person name="Donnadieu C."/>
            <person name="Desvignes T."/>
            <person name="Floi Bucao C."/>
            <person name="Jouanno E."/>
            <person name="Wen M."/>
            <person name="Mejri S."/>
            <person name="Dirks R."/>
            <person name="Jansen H."/>
            <person name="Henkel C."/>
            <person name="Chen W.J."/>
            <person name="Zahm M."/>
            <person name="Cabau C."/>
            <person name="Klopp C."/>
            <person name="Thompson A.W."/>
            <person name="Robinson-Rechavi M."/>
            <person name="Braasch I."/>
            <person name="Lecointre G."/>
            <person name="Bobe J."/>
            <person name="Postlethwait J.H."/>
            <person name="Berthelot C."/>
            <person name="Roest Crollius H."/>
            <person name="Guiguen Y."/>
        </authorList>
    </citation>
    <scope>NUCLEOTIDE SEQUENCE</scope>
    <source>
        <strain evidence="13">Concon-B</strain>
    </source>
</reference>
<dbReference type="EC" id="3.2.1.96" evidence="3"/>
<evidence type="ECO:0000256" key="8">
    <source>
        <dbReference type="ARBA" id="ARBA00054935"/>
    </source>
</evidence>
<dbReference type="PANTHER" id="PTHR13246:SF1">
    <property type="entry name" value="CYTOSOLIC ENDO-BETA-N-ACETYLGLUCOSAMINIDASE"/>
    <property type="match status" value="1"/>
</dbReference>
<dbReference type="Pfam" id="PF03644">
    <property type="entry name" value="Glyco_hydro_85"/>
    <property type="match status" value="1"/>
</dbReference>
<comment type="function">
    <text evidence="8">Endoglycosidase that releases N-glycans from glycoproteins by cleaving the beta-1,4-glycosidic bond in the N,N'-diacetylchitobiose core. Involved in the processing of free oligosaccharides in the cytosol.</text>
</comment>
<feature type="compositionally biased region" description="Basic and acidic residues" evidence="10">
    <location>
        <begin position="1"/>
        <end position="26"/>
    </location>
</feature>
<sequence length="742" mass="83768">MEHIRGDVSLRNKQSERSEGDADYAERKRRKTETDSLGSCLDQSMESTDVYDTVKYEPSHLSAKHYDTDTTEPISYSLKSLEELLSWKRSDANPFNVATVPLANRQPPLTSMQRKTLVSHDMMGGYLDDRFVQGAESETPYAFYHWQYIDIFNYFSHSMVTIPPVVWTNAAHKHGVLVLGTFITEWTDGGQMCELILAGEESYRTAADRLVQIAHCYGFDGWLVNIENPLSATAVKNTPPFLRYLTDQMHERVPRSLVLWYDSVLDDGALRWQNELNDRNRVFFQACDGIFTNYNWTERSLEWMSTYPEAQGRLGDVFVGVDVFARGEVVGGKYETNKALEVVRKHGFSTAIFAPGWVHETQDKKEFRLNQDRFWGLLSDFLYVHRPSSLLPFVSSFCQGFGKSFYWRGKGKSASSWFNLSAQEPQPLYLSETLEGSGWLRTRGCPHEAWSGGSSLLVEGVIPSTLSKVCARIFSLHVPLASRTLVSFVYKPSESVRVALELQTTDAALCSSEPVQEVRTPAYSPRFWTEITGAPGSGLEMHELVTHWRFTESCGAWTLDGWTVRCLLLELRGCALRDVSLNVSRDGGDQDVPFSCRIGEIVVMDAESLTVPPLSVEDVCLSDILWRRAVGRGEGPQEQLHLNGTLRWRYPAPLARHFRVHWRRLRGPDPRTPPGPLGLVGRCYSSLFRVCELAVPQAPAVLELLVEPVTREGFSVPEERWGRRVLSYVQGEGSSNAQGEGV</sequence>
<evidence type="ECO:0000313" key="13">
    <source>
        <dbReference type="EMBL" id="KAJ8254509.1"/>
    </source>
</evidence>
<evidence type="ECO:0000313" key="14">
    <source>
        <dbReference type="Proteomes" id="UP001152803"/>
    </source>
</evidence>
<evidence type="ECO:0000256" key="3">
    <source>
        <dbReference type="ARBA" id="ARBA00012566"/>
    </source>
</evidence>
<dbReference type="GO" id="GO:0005829">
    <property type="term" value="C:cytosol"/>
    <property type="evidence" value="ECO:0007669"/>
    <property type="project" value="UniProtKB-SubCell"/>
</dbReference>
<keyword evidence="14" id="KW-1185">Reference proteome</keyword>
<accession>A0A9Q1D0J3</accession>
<dbReference type="OrthoDB" id="284473at2759"/>
<keyword evidence="4" id="KW-0963">Cytoplasm</keyword>
<dbReference type="Gene3D" id="3.20.20.80">
    <property type="entry name" value="Glycosidases"/>
    <property type="match status" value="1"/>
</dbReference>